<dbReference type="Proteomes" id="UP000204451">
    <property type="component" value="Segment"/>
</dbReference>
<proteinExistence type="predicted"/>
<gene>
    <name evidence="1" type="ORF">GMA3_37</name>
</gene>
<dbReference type="GeneID" id="26516908"/>
<organism evidence="1 2">
    <name type="scientific">Gordonia phage GMA3</name>
    <dbReference type="NCBI Taxonomy" id="1647284"/>
    <lineage>
        <taxon>Viruses</taxon>
        <taxon>Duplodnaviria</taxon>
        <taxon>Heunggongvirae</taxon>
        <taxon>Uroviricota</taxon>
        <taxon>Caudoviricetes</taxon>
        <taxon>Gamtrevirus</taxon>
        <taxon>Gamtrevirus GMA3</taxon>
    </lineage>
</organism>
<evidence type="ECO:0000313" key="2">
    <source>
        <dbReference type="Proteomes" id="UP000204451"/>
    </source>
</evidence>
<dbReference type="RefSeq" id="YP_009188605.1">
    <property type="nucleotide sequence ID" value="NC_028668.1"/>
</dbReference>
<dbReference type="EMBL" id="KR063279">
    <property type="protein sequence ID" value="AKL88214.1"/>
    <property type="molecule type" value="Genomic_DNA"/>
</dbReference>
<reference evidence="1 2" key="1">
    <citation type="journal article" date="2015" name="PLoS ONE">
        <title>Lysis to Kill: Evaluation of the Lytic Abilities, and Genomics of Nine Bacteriophages Infective for Gordonia spp. and Their Potential Use in Activated Sludge Foam Biocontrol.</title>
        <authorList>
            <person name="Dyson Z.A."/>
            <person name="Tucci J."/>
            <person name="Seviour R.J."/>
            <person name="Petrovski S."/>
        </authorList>
    </citation>
    <scope>NUCLEOTIDE SEQUENCE [LARGE SCALE GENOMIC DNA]</scope>
</reference>
<dbReference type="KEGG" id="vg:26516908"/>
<keyword evidence="2" id="KW-1185">Reference proteome</keyword>
<protein>
    <submittedName>
        <fullName evidence="1">Uncharacterized protein</fullName>
    </submittedName>
</protein>
<sequence length="70" mass="8259">MKRLYRVKIKFNNGSTMRFSAEEFTLRSNGASATWRNTIPNLVDLDLDNITYATSRRRPIWYIMKMLGKV</sequence>
<evidence type="ECO:0000313" key="1">
    <source>
        <dbReference type="EMBL" id="AKL88214.1"/>
    </source>
</evidence>
<name>A0A0K0NKV4_9CAUD</name>
<accession>A0A0K0NKV4</accession>